<dbReference type="AlphaFoldDB" id="A0A9J5X4C4"/>
<gene>
    <name evidence="1" type="ORF">H5410_053234</name>
</gene>
<dbReference type="Proteomes" id="UP000824120">
    <property type="component" value="Chromosome 10"/>
</dbReference>
<name>A0A9J5X4C4_SOLCO</name>
<reference evidence="1 2" key="1">
    <citation type="submission" date="2020-09" db="EMBL/GenBank/DDBJ databases">
        <title>De no assembly of potato wild relative species, Solanum commersonii.</title>
        <authorList>
            <person name="Cho K."/>
        </authorList>
    </citation>
    <scope>NUCLEOTIDE SEQUENCE [LARGE SCALE GENOMIC DNA]</scope>
    <source>
        <strain evidence="1">LZ3.2</strain>
        <tissue evidence="1">Leaf</tissue>
    </source>
</reference>
<proteinExistence type="predicted"/>
<accession>A0A9J5X4C4</accession>
<keyword evidence="2" id="KW-1185">Reference proteome</keyword>
<protein>
    <submittedName>
        <fullName evidence="1">Uncharacterized protein</fullName>
    </submittedName>
</protein>
<evidence type="ECO:0000313" key="1">
    <source>
        <dbReference type="EMBL" id="KAG5582607.1"/>
    </source>
</evidence>
<evidence type="ECO:0000313" key="2">
    <source>
        <dbReference type="Proteomes" id="UP000824120"/>
    </source>
</evidence>
<comment type="caution">
    <text evidence="1">The sequence shown here is derived from an EMBL/GenBank/DDBJ whole genome shotgun (WGS) entry which is preliminary data.</text>
</comment>
<organism evidence="1 2">
    <name type="scientific">Solanum commersonii</name>
    <name type="common">Commerson's wild potato</name>
    <name type="synonym">Commerson's nightshade</name>
    <dbReference type="NCBI Taxonomy" id="4109"/>
    <lineage>
        <taxon>Eukaryota</taxon>
        <taxon>Viridiplantae</taxon>
        <taxon>Streptophyta</taxon>
        <taxon>Embryophyta</taxon>
        <taxon>Tracheophyta</taxon>
        <taxon>Spermatophyta</taxon>
        <taxon>Magnoliopsida</taxon>
        <taxon>eudicotyledons</taxon>
        <taxon>Gunneridae</taxon>
        <taxon>Pentapetalae</taxon>
        <taxon>asterids</taxon>
        <taxon>lamiids</taxon>
        <taxon>Solanales</taxon>
        <taxon>Solanaceae</taxon>
        <taxon>Solanoideae</taxon>
        <taxon>Solaneae</taxon>
        <taxon>Solanum</taxon>
    </lineage>
</organism>
<sequence>MAEVFDKNSKRKYRFHHQQSSCLATVKVIREDYSIAIVLFTKIIFDNFPFLPCRAASLRHTILPSFEQVIAPGVVRGPVVCNSKKPMTSTMVQGMTTPFWASYNYEIPL</sequence>
<dbReference type="EMBL" id="JACXVP010000010">
    <property type="protein sequence ID" value="KAG5582607.1"/>
    <property type="molecule type" value="Genomic_DNA"/>
</dbReference>